<feature type="transmembrane region" description="Helical" evidence="5">
    <location>
        <begin position="331"/>
        <end position="352"/>
    </location>
</feature>
<dbReference type="InterPro" id="IPR052165">
    <property type="entry name" value="Membrane_assoc_protease"/>
</dbReference>
<gene>
    <name evidence="10" type="ORF">A6M13_01380</name>
</gene>
<keyword evidence="3 5" id="KW-1133">Transmembrane helix</keyword>
<dbReference type="RefSeq" id="WP_066542317.1">
    <property type="nucleotide sequence ID" value="NZ_MASJ01000001.1"/>
</dbReference>
<dbReference type="InterPro" id="IPR012340">
    <property type="entry name" value="NA-bd_OB-fold"/>
</dbReference>
<dbReference type="SUPFAM" id="SSF52096">
    <property type="entry name" value="ClpP/crotonase"/>
    <property type="match status" value="1"/>
</dbReference>
<dbReference type="CDD" id="cd07021">
    <property type="entry name" value="Clp_protease_NfeD_like"/>
    <property type="match status" value="1"/>
</dbReference>
<evidence type="ECO:0000259" key="7">
    <source>
        <dbReference type="Pfam" id="PF01957"/>
    </source>
</evidence>
<evidence type="ECO:0000256" key="4">
    <source>
        <dbReference type="ARBA" id="ARBA00023136"/>
    </source>
</evidence>
<dbReference type="Gene3D" id="2.40.50.140">
    <property type="entry name" value="Nucleic acid-binding proteins"/>
    <property type="match status" value="1"/>
</dbReference>
<feature type="signal peptide" evidence="6">
    <location>
        <begin position="1"/>
        <end position="27"/>
    </location>
</feature>
<dbReference type="InterPro" id="IPR029045">
    <property type="entry name" value="ClpP/crotonase-like_dom_sf"/>
</dbReference>
<dbReference type="EMBL" id="MASJ01000001">
    <property type="protein sequence ID" value="OCS88524.1"/>
    <property type="molecule type" value="Genomic_DNA"/>
</dbReference>
<dbReference type="Gene3D" id="3.90.226.10">
    <property type="entry name" value="2-enoyl-CoA Hydratase, Chain A, domain 1"/>
    <property type="match status" value="1"/>
</dbReference>
<protein>
    <submittedName>
        <fullName evidence="10">Uncharacterized protein</fullName>
    </submittedName>
</protein>
<evidence type="ECO:0000256" key="6">
    <source>
        <dbReference type="SAM" id="SignalP"/>
    </source>
</evidence>
<keyword evidence="4 5" id="KW-0472">Membrane</keyword>
<feature type="transmembrane region" description="Helical" evidence="5">
    <location>
        <begin position="258"/>
        <end position="275"/>
    </location>
</feature>
<evidence type="ECO:0000313" key="10">
    <source>
        <dbReference type="EMBL" id="OCS88524.1"/>
    </source>
</evidence>
<reference evidence="10 11" key="1">
    <citation type="submission" date="2016-07" db="EMBL/GenBank/DDBJ databases">
        <title>Caryophanon tenue genome sequencing.</title>
        <authorList>
            <person name="Verma A."/>
            <person name="Pal Y."/>
            <person name="Krishnamurthi S."/>
        </authorList>
    </citation>
    <scope>NUCLEOTIDE SEQUENCE [LARGE SCALE GENOMIC DNA]</scope>
    <source>
        <strain evidence="10 11">DSM 14152</strain>
    </source>
</reference>
<comment type="caution">
    <text evidence="10">The sequence shown here is derived from an EMBL/GenBank/DDBJ whole genome shotgun (WGS) entry which is preliminary data.</text>
</comment>
<name>A0A1C0YMY1_9BACL</name>
<feature type="domain" description="NfeD-like C-terminal" evidence="7">
    <location>
        <begin position="382"/>
        <end position="435"/>
    </location>
</feature>
<keyword evidence="2 5" id="KW-0812">Transmembrane</keyword>
<sequence>MRNIRIASYLCVLMMSCLLIVPSFTTAKTQEVVYTVPIHDNVERGLYAFLERSFDEAMAQEADLIVLDVHTPGGEVAAAADIAKLIDTIPIDTVAYVNTKAHSAGAFIALHADEIYMTPDGTMGAAAVIDSQGNAASQKANSAWIAQMRSAAELHGRDPQFAQAMADVTVDLPQYRAGEGALLTFSASEAIDEGYANGIAETIDELLAQKDYEGAEVIAMETTFAEDLARFITNPIIVPILLSLASLGLVLELYSPGFGVPGAIGLSALILFFFGHTVAGFAGYESILLFVIGFGLLIAEIFLPGGVVGIVGGGLMIAGLLGAGASVTHMAYSILVAMVVAAIGMVVVMKFFGKKLHMLNKLVLRDATTTEEGYVSNVNRIDLIGRQGITQTQLRPAGVMDIEKERLDVVSDGRFIEKGKTVEVVKVEGSRIVVREVDHV</sequence>
<dbReference type="GO" id="GO:0005886">
    <property type="term" value="C:plasma membrane"/>
    <property type="evidence" value="ECO:0007669"/>
    <property type="project" value="TreeGrafter"/>
</dbReference>
<dbReference type="Proteomes" id="UP000093199">
    <property type="component" value="Unassembled WGS sequence"/>
</dbReference>
<dbReference type="SUPFAM" id="SSF141322">
    <property type="entry name" value="NfeD domain-like"/>
    <property type="match status" value="1"/>
</dbReference>
<dbReference type="PANTHER" id="PTHR33507:SF3">
    <property type="entry name" value="INNER MEMBRANE PROTEIN YBBJ"/>
    <property type="match status" value="1"/>
</dbReference>
<feature type="domain" description="NfeD integral membrane" evidence="8">
    <location>
        <begin position="237"/>
        <end position="350"/>
    </location>
</feature>
<feature type="transmembrane region" description="Helical" evidence="5">
    <location>
        <begin position="231"/>
        <end position="251"/>
    </location>
</feature>
<dbReference type="InterPro" id="IPR056739">
    <property type="entry name" value="NfeD_membrane"/>
</dbReference>
<keyword evidence="11" id="KW-1185">Reference proteome</keyword>
<feature type="chain" id="PRO_5008649197" evidence="6">
    <location>
        <begin position="28"/>
        <end position="440"/>
    </location>
</feature>
<feature type="domain" description="NfeD1b N-terminal" evidence="9">
    <location>
        <begin position="32"/>
        <end position="218"/>
    </location>
</feature>
<evidence type="ECO:0000256" key="3">
    <source>
        <dbReference type="ARBA" id="ARBA00022989"/>
    </source>
</evidence>
<dbReference type="Pfam" id="PF25145">
    <property type="entry name" value="NfeD1b_N"/>
    <property type="match status" value="1"/>
</dbReference>
<dbReference type="InterPro" id="IPR002810">
    <property type="entry name" value="NfeD-like_C"/>
</dbReference>
<evidence type="ECO:0000256" key="2">
    <source>
        <dbReference type="ARBA" id="ARBA00022692"/>
    </source>
</evidence>
<keyword evidence="6" id="KW-0732">Signal</keyword>
<dbReference type="InterPro" id="IPR056738">
    <property type="entry name" value="NfeD1b_N"/>
</dbReference>
<dbReference type="Pfam" id="PF24961">
    <property type="entry name" value="NfeD_membrane"/>
    <property type="match status" value="1"/>
</dbReference>
<dbReference type="STRING" id="33978.A6M13_01380"/>
<proteinExistence type="predicted"/>
<dbReference type="Pfam" id="PF01957">
    <property type="entry name" value="NfeD"/>
    <property type="match status" value="1"/>
</dbReference>
<organism evidence="10 11">
    <name type="scientific">Caryophanon tenue</name>
    <dbReference type="NCBI Taxonomy" id="33978"/>
    <lineage>
        <taxon>Bacteria</taxon>
        <taxon>Bacillati</taxon>
        <taxon>Bacillota</taxon>
        <taxon>Bacilli</taxon>
        <taxon>Bacillales</taxon>
        <taxon>Caryophanaceae</taxon>
        <taxon>Caryophanon</taxon>
    </lineage>
</organism>
<evidence type="ECO:0000256" key="1">
    <source>
        <dbReference type="ARBA" id="ARBA00004141"/>
    </source>
</evidence>
<evidence type="ECO:0000259" key="9">
    <source>
        <dbReference type="Pfam" id="PF25145"/>
    </source>
</evidence>
<accession>A0A1C0YMY1</accession>
<comment type="subcellular location">
    <subcellularLocation>
        <location evidence="1">Membrane</location>
        <topology evidence="1">Multi-pass membrane protein</topology>
    </subcellularLocation>
</comment>
<evidence type="ECO:0000256" key="5">
    <source>
        <dbReference type="SAM" id="Phobius"/>
    </source>
</evidence>
<evidence type="ECO:0000259" key="8">
    <source>
        <dbReference type="Pfam" id="PF24961"/>
    </source>
</evidence>
<dbReference type="OrthoDB" id="9806253at2"/>
<dbReference type="PANTHER" id="PTHR33507">
    <property type="entry name" value="INNER MEMBRANE PROTEIN YBBJ"/>
    <property type="match status" value="1"/>
</dbReference>
<dbReference type="PROSITE" id="PS51257">
    <property type="entry name" value="PROKAR_LIPOPROTEIN"/>
    <property type="match status" value="1"/>
</dbReference>
<dbReference type="AlphaFoldDB" id="A0A1C0YMY1"/>
<evidence type="ECO:0000313" key="11">
    <source>
        <dbReference type="Proteomes" id="UP000093199"/>
    </source>
</evidence>